<protein>
    <submittedName>
        <fullName evidence="2">Uncharacterized protein</fullName>
    </submittedName>
</protein>
<dbReference type="GO" id="GO:0005219">
    <property type="term" value="F:ryanodine-sensitive calcium-release channel activity"/>
    <property type="evidence" value="ECO:0007669"/>
    <property type="project" value="TreeGrafter"/>
</dbReference>
<dbReference type="GO" id="GO:0030018">
    <property type="term" value="C:Z disc"/>
    <property type="evidence" value="ECO:0007669"/>
    <property type="project" value="TreeGrafter"/>
</dbReference>
<dbReference type="AlphaFoldDB" id="A0A8S3ENY0"/>
<dbReference type="GO" id="GO:0042383">
    <property type="term" value="C:sarcolemma"/>
    <property type="evidence" value="ECO:0007669"/>
    <property type="project" value="TreeGrafter"/>
</dbReference>
<dbReference type="EMBL" id="CAJOBJ010237205">
    <property type="protein sequence ID" value="CAF5067957.1"/>
    <property type="molecule type" value="Genomic_DNA"/>
</dbReference>
<dbReference type="Gene3D" id="1.10.490.160">
    <property type="match status" value="1"/>
</dbReference>
<dbReference type="GO" id="GO:0005790">
    <property type="term" value="C:smooth endoplasmic reticulum"/>
    <property type="evidence" value="ECO:0007669"/>
    <property type="project" value="TreeGrafter"/>
</dbReference>
<dbReference type="InterPro" id="IPR015925">
    <property type="entry name" value="Ryanodine_IP3_receptor"/>
</dbReference>
<proteinExistence type="predicted"/>
<organism evidence="2 4">
    <name type="scientific">Rotaria magnacalcarata</name>
    <dbReference type="NCBI Taxonomy" id="392030"/>
    <lineage>
        <taxon>Eukaryota</taxon>
        <taxon>Metazoa</taxon>
        <taxon>Spiralia</taxon>
        <taxon>Gnathifera</taxon>
        <taxon>Rotifera</taxon>
        <taxon>Eurotatoria</taxon>
        <taxon>Bdelloidea</taxon>
        <taxon>Philodinida</taxon>
        <taxon>Philodinidae</taxon>
        <taxon>Rotaria</taxon>
    </lineage>
</organism>
<evidence type="ECO:0000313" key="3">
    <source>
        <dbReference type="EMBL" id="CAF5094133.1"/>
    </source>
</evidence>
<dbReference type="Proteomes" id="UP000681967">
    <property type="component" value="Unassembled WGS sequence"/>
</dbReference>
<dbReference type="GO" id="GO:0034704">
    <property type="term" value="C:calcium channel complex"/>
    <property type="evidence" value="ECO:0007669"/>
    <property type="project" value="TreeGrafter"/>
</dbReference>
<evidence type="ECO:0000313" key="2">
    <source>
        <dbReference type="EMBL" id="CAF5067957.1"/>
    </source>
</evidence>
<feature type="non-terminal residue" evidence="2">
    <location>
        <position position="1"/>
    </location>
</feature>
<dbReference type="EMBL" id="CAJOBI010245466">
    <property type="protein sequence ID" value="CAF5094133.1"/>
    <property type="molecule type" value="Genomic_DNA"/>
</dbReference>
<accession>A0A8S3ENY0</accession>
<name>A0A8S3ENY0_9BILA</name>
<dbReference type="GO" id="GO:0033017">
    <property type="term" value="C:sarcoplasmic reticulum membrane"/>
    <property type="evidence" value="ECO:0007669"/>
    <property type="project" value="TreeGrafter"/>
</dbReference>
<gene>
    <name evidence="1" type="ORF">BYL167_LOCUS55654</name>
    <name evidence="2" type="ORF">GIL414_LOCUS60941</name>
    <name evidence="3" type="ORF">SMN809_LOCUS61340</name>
</gene>
<evidence type="ECO:0000313" key="4">
    <source>
        <dbReference type="Proteomes" id="UP000681720"/>
    </source>
</evidence>
<sequence length="287" mass="32659">MRNRLAAIGGGLHARLVPYDLLTDKEKQKDLKFYQDLVKYLNIFGYRAVRKTREEEAGNSTIAALIPATPSLSSSSTSQTNEKRFAYSLLEKLLEYVERASSTMHNYKESSKFSLHESYRLTTKDVKFFGKVVLPLVEKYFQAHRDYFITPSSLKTGTGYATVKEKEMSCSLFCKLAFLLRQKFSAFGNEVNISVRCLKVLVRAIDVSSVMKNSQEMVRASLLPLFNNIAEDLNQTVQNLEQKRYSHIKGTLQRGTTSLSYIHMVLLPVLSSMFDHLGKNNYGVDVF</sequence>
<dbReference type="GO" id="GO:0014808">
    <property type="term" value="P:release of sequestered calcium ion into cytosol by sarcoplasmic reticulum"/>
    <property type="evidence" value="ECO:0007669"/>
    <property type="project" value="TreeGrafter"/>
</dbReference>
<dbReference type="GO" id="GO:0006941">
    <property type="term" value="P:striated muscle contraction"/>
    <property type="evidence" value="ECO:0007669"/>
    <property type="project" value="TreeGrafter"/>
</dbReference>
<evidence type="ECO:0000313" key="1">
    <source>
        <dbReference type="EMBL" id="CAF5009421.1"/>
    </source>
</evidence>
<comment type="caution">
    <text evidence="2">The sequence shown here is derived from an EMBL/GenBank/DDBJ whole genome shotgun (WGS) entry which is preliminary data.</text>
</comment>
<dbReference type="PANTHER" id="PTHR46399:SF8">
    <property type="entry name" value="B30.2_SPRY DOMAIN-CONTAINING PROTEIN"/>
    <property type="match status" value="1"/>
</dbReference>
<dbReference type="Proteomes" id="UP000676336">
    <property type="component" value="Unassembled WGS sequence"/>
</dbReference>
<dbReference type="EMBL" id="CAJOBH010210343">
    <property type="protein sequence ID" value="CAF5009421.1"/>
    <property type="molecule type" value="Genomic_DNA"/>
</dbReference>
<reference evidence="2" key="1">
    <citation type="submission" date="2021-02" db="EMBL/GenBank/DDBJ databases">
        <authorList>
            <person name="Nowell W R."/>
        </authorList>
    </citation>
    <scope>NUCLEOTIDE SEQUENCE</scope>
</reference>
<dbReference type="PANTHER" id="PTHR46399">
    <property type="entry name" value="B30.2/SPRY DOMAIN-CONTAINING PROTEIN"/>
    <property type="match status" value="1"/>
</dbReference>
<dbReference type="Proteomes" id="UP000681720">
    <property type="component" value="Unassembled WGS sequence"/>
</dbReference>